<evidence type="ECO:0000313" key="3">
    <source>
        <dbReference type="Proteomes" id="UP001320420"/>
    </source>
</evidence>
<organism evidence="2 3">
    <name type="scientific">Diatrype stigma</name>
    <dbReference type="NCBI Taxonomy" id="117547"/>
    <lineage>
        <taxon>Eukaryota</taxon>
        <taxon>Fungi</taxon>
        <taxon>Dikarya</taxon>
        <taxon>Ascomycota</taxon>
        <taxon>Pezizomycotina</taxon>
        <taxon>Sordariomycetes</taxon>
        <taxon>Xylariomycetidae</taxon>
        <taxon>Xylariales</taxon>
        <taxon>Diatrypaceae</taxon>
        <taxon>Diatrype</taxon>
    </lineage>
</organism>
<evidence type="ECO:0000256" key="1">
    <source>
        <dbReference type="SAM" id="MobiDB-lite"/>
    </source>
</evidence>
<name>A0AAN9YQD2_9PEZI</name>
<gene>
    <name evidence="2" type="ORF">SLS62_002918</name>
</gene>
<dbReference type="AlphaFoldDB" id="A0AAN9YQD2"/>
<dbReference type="Proteomes" id="UP001320420">
    <property type="component" value="Unassembled WGS sequence"/>
</dbReference>
<evidence type="ECO:0000313" key="2">
    <source>
        <dbReference type="EMBL" id="KAK7755103.1"/>
    </source>
</evidence>
<comment type="caution">
    <text evidence="2">The sequence shown here is derived from an EMBL/GenBank/DDBJ whole genome shotgun (WGS) entry which is preliminary data.</text>
</comment>
<reference evidence="2 3" key="1">
    <citation type="submission" date="2024-02" db="EMBL/GenBank/DDBJ databases">
        <title>De novo assembly and annotation of 12 fungi associated with fruit tree decline syndrome in Ontario, Canada.</title>
        <authorList>
            <person name="Sulman M."/>
            <person name="Ellouze W."/>
            <person name="Ilyukhin E."/>
        </authorList>
    </citation>
    <scope>NUCLEOTIDE SEQUENCE [LARGE SCALE GENOMIC DNA]</scope>
    <source>
        <strain evidence="2 3">M11/M66-122</strain>
    </source>
</reference>
<accession>A0AAN9YQD2</accession>
<feature type="region of interest" description="Disordered" evidence="1">
    <location>
        <begin position="1"/>
        <end position="60"/>
    </location>
</feature>
<sequence length="60" mass="6400">MFSYEAARLSPLPELPTQDPCFPGQDGFARMQERSPSGSIVDQSEGLEDVGDCSHTGPTG</sequence>
<proteinExistence type="predicted"/>
<keyword evidence="3" id="KW-1185">Reference proteome</keyword>
<protein>
    <submittedName>
        <fullName evidence="2">Uncharacterized protein</fullName>
    </submittedName>
</protein>
<dbReference type="EMBL" id="JAKJXP020000015">
    <property type="protein sequence ID" value="KAK7755103.1"/>
    <property type="molecule type" value="Genomic_DNA"/>
</dbReference>